<accession>A0A3N6WL39</accession>
<sequence>MYAPETGGVIEEDWMSREPLLTVEEVAAWLAVTPETLRGMVRRGEIPHLRSGQKLIRFDREQLQQWADQHSGGTQDGKGPRVP</sequence>
<dbReference type="RefSeq" id="WP_124237953.1">
    <property type="nucleotide sequence ID" value="NZ_RQJX01000028.1"/>
</dbReference>
<dbReference type="InterPro" id="IPR009061">
    <property type="entry name" value="DNA-bd_dom_put_sf"/>
</dbReference>
<name>A0A3N6WL39_9ACTN</name>
<dbReference type="InterPro" id="IPR041657">
    <property type="entry name" value="HTH_17"/>
</dbReference>
<dbReference type="Proteomes" id="UP000275225">
    <property type="component" value="Unassembled WGS sequence"/>
</dbReference>
<dbReference type="AlphaFoldDB" id="A0A3N6WL39"/>
<protein>
    <submittedName>
        <fullName evidence="3">DNA-binding protein</fullName>
    </submittedName>
</protein>
<evidence type="ECO:0000256" key="1">
    <source>
        <dbReference type="SAM" id="MobiDB-lite"/>
    </source>
</evidence>
<evidence type="ECO:0000313" key="3">
    <source>
        <dbReference type="EMBL" id="RQN02033.1"/>
    </source>
</evidence>
<evidence type="ECO:0000313" key="4">
    <source>
        <dbReference type="Proteomes" id="UP000275225"/>
    </source>
</evidence>
<proteinExistence type="predicted"/>
<organism evidence="3 4">
    <name type="scientific">Aeromicrobium camelliae</name>
    <dbReference type="NCBI Taxonomy" id="1538144"/>
    <lineage>
        <taxon>Bacteria</taxon>
        <taxon>Bacillati</taxon>
        <taxon>Actinomycetota</taxon>
        <taxon>Actinomycetes</taxon>
        <taxon>Propionibacteriales</taxon>
        <taxon>Nocardioidaceae</taxon>
        <taxon>Aeromicrobium</taxon>
    </lineage>
</organism>
<keyword evidence="3" id="KW-0238">DNA-binding</keyword>
<feature type="region of interest" description="Disordered" evidence="1">
    <location>
        <begin position="64"/>
        <end position="83"/>
    </location>
</feature>
<feature type="domain" description="Helix-turn-helix" evidence="2">
    <location>
        <begin position="20"/>
        <end position="70"/>
    </location>
</feature>
<evidence type="ECO:0000259" key="2">
    <source>
        <dbReference type="Pfam" id="PF12728"/>
    </source>
</evidence>
<feature type="compositionally biased region" description="Polar residues" evidence="1">
    <location>
        <begin position="64"/>
        <end position="73"/>
    </location>
</feature>
<dbReference type="GO" id="GO:0003677">
    <property type="term" value="F:DNA binding"/>
    <property type="evidence" value="ECO:0007669"/>
    <property type="project" value="UniProtKB-KW"/>
</dbReference>
<dbReference type="SUPFAM" id="SSF46955">
    <property type="entry name" value="Putative DNA-binding domain"/>
    <property type="match status" value="1"/>
</dbReference>
<dbReference type="Pfam" id="PF12728">
    <property type="entry name" value="HTH_17"/>
    <property type="match status" value="1"/>
</dbReference>
<dbReference type="NCBIfam" id="TIGR01764">
    <property type="entry name" value="excise"/>
    <property type="match status" value="1"/>
</dbReference>
<comment type="caution">
    <text evidence="3">The sequence shown here is derived from an EMBL/GenBank/DDBJ whole genome shotgun (WGS) entry which is preliminary data.</text>
</comment>
<keyword evidence="4" id="KW-1185">Reference proteome</keyword>
<dbReference type="InterPro" id="IPR010093">
    <property type="entry name" value="SinI_DNA-bd"/>
</dbReference>
<dbReference type="OrthoDB" id="194758at2"/>
<gene>
    <name evidence="3" type="ORF">EHW97_14860</name>
</gene>
<reference evidence="3 4" key="1">
    <citation type="submission" date="2018-11" db="EMBL/GenBank/DDBJ databases">
        <authorList>
            <person name="Li F."/>
        </authorList>
    </citation>
    <scope>NUCLEOTIDE SEQUENCE [LARGE SCALE GENOMIC DNA]</scope>
    <source>
        <strain evidence="3 4">YS17T</strain>
    </source>
</reference>
<dbReference type="EMBL" id="RQJX01000028">
    <property type="protein sequence ID" value="RQN02033.1"/>
    <property type="molecule type" value="Genomic_DNA"/>
</dbReference>